<evidence type="ECO:0000256" key="1">
    <source>
        <dbReference type="SAM" id="MobiDB-lite"/>
    </source>
</evidence>
<protein>
    <submittedName>
        <fullName evidence="2">Uncharacterized protein</fullName>
    </submittedName>
</protein>
<accession>A0ABN9SIY4</accession>
<gene>
    <name evidence="2" type="ORF">PCOR1329_LOCUS29968</name>
</gene>
<dbReference type="EMBL" id="CAUYUJ010011399">
    <property type="protein sequence ID" value="CAK0831694.1"/>
    <property type="molecule type" value="Genomic_DNA"/>
</dbReference>
<comment type="caution">
    <text evidence="2">The sequence shown here is derived from an EMBL/GenBank/DDBJ whole genome shotgun (WGS) entry which is preliminary data.</text>
</comment>
<feature type="region of interest" description="Disordered" evidence="1">
    <location>
        <begin position="1"/>
        <end position="20"/>
    </location>
</feature>
<organism evidence="2 3">
    <name type="scientific">Prorocentrum cordatum</name>
    <dbReference type="NCBI Taxonomy" id="2364126"/>
    <lineage>
        <taxon>Eukaryota</taxon>
        <taxon>Sar</taxon>
        <taxon>Alveolata</taxon>
        <taxon>Dinophyceae</taxon>
        <taxon>Prorocentrales</taxon>
        <taxon>Prorocentraceae</taxon>
        <taxon>Prorocentrum</taxon>
    </lineage>
</organism>
<sequence length="117" mass="12855">MGRSGLGRQPAGDDPEAEELGGGLVGAVRTVGAVLLGIRCRLSAEKKYNIKYGPPSSRVTQMANIYPGAQWKRASFLWRMVETIEDFYFNEQASCTSEDYTGSFDREMIVVIGLNIS</sequence>
<keyword evidence="3" id="KW-1185">Reference proteome</keyword>
<reference evidence="2" key="1">
    <citation type="submission" date="2023-10" db="EMBL/GenBank/DDBJ databases">
        <authorList>
            <person name="Chen Y."/>
            <person name="Shah S."/>
            <person name="Dougan E. K."/>
            <person name="Thang M."/>
            <person name="Chan C."/>
        </authorList>
    </citation>
    <scope>NUCLEOTIDE SEQUENCE [LARGE SCALE GENOMIC DNA]</scope>
</reference>
<evidence type="ECO:0000313" key="3">
    <source>
        <dbReference type="Proteomes" id="UP001189429"/>
    </source>
</evidence>
<dbReference type="Proteomes" id="UP001189429">
    <property type="component" value="Unassembled WGS sequence"/>
</dbReference>
<proteinExistence type="predicted"/>
<name>A0ABN9SIY4_9DINO</name>
<evidence type="ECO:0000313" key="2">
    <source>
        <dbReference type="EMBL" id="CAK0831694.1"/>
    </source>
</evidence>